<feature type="region of interest" description="Disordered" evidence="13">
    <location>
        <begin position="1"/>
        <end position="27"/>
    </location>
</feature>
<dbReference type="GO" id="GO:0005737">
    <property type="term" value="C:cytoplasm"/>
    <property type="evidence" value="ECO:0007669"/>
    <property type="project" value="TreeGrafter"/>
</dbReference>
<dbReference type="GO" id="GO:0008270">
    <property type="term" value="F:zinc ion binding"/>
    <property type="evidence" value="ECO:0007669"/>
    <property type="project" value="UniProtKB-KW"/>
</dbReference>
<reference evidence="15" key="1">
    <citation type="submission" date="2020-05" db="EMBL/GenBank/DDBJ databases">
        <title>Phylogenomic resolution of chytrid fungi.</title>
        <authorList>
            <person name="Stajich J.E."/>
            <person name="Amses K."/>
            <person name="Simmons R."/>
            <person name="Seto K."/>
            <person name="Myers J."/>
            <person name="Bonds A."/>
            <person name="Quandt C.A."/>
            <person name="Barry K."/>
            <person name="Liu P."/>
            <person name="Grigoriev I."/>
            <person name="Longcore J.E."/>
            <person name="James T.Y."/>
        </authorList>
    </citation>
    <scope>NUCLEOTIDE SEQUENCE</scope>
    <source>
        <strain evidence="15">JEL0476</strain>
    </source>
</reference>
<dbReference type="InterPro" id="IPR038534">
    <property type="entry name" value="Rtr1/RPAP2_sf"/>
</dbReference>
<dbReference type="AlphaFoldDB" id="A0AAD5TY26"/>
<gene>
    <name evidence="15" type="primary">RPAP2</name>
    <name evidence="15" type="ORF">HK099_006326</name>
</gene>
<dbReference type="GO" id="GO:0008420">
    <property type="term" value="F:RNA polymerase II CTD heptapeptide repeat phosphatase activity"/>
    <property type="evidence" value="ECO:0007669"/>
    <property type="project" value="UniProtKB-UniRule"/>
</dbReference>
<dbReference type="InterPro" id="IPR007308">
    <property type="entry name" value="Rtr1/RPAP2_dom"/>
</dbReference>
<comment type="subcellular location">
    <subcellularLocation>
        <location evidence="1 12">Nucleus</location>
    </subcellularLocation>
</comment>
<evidence type="ECO:0000256" key="4">
    <source>
        <dbReference type="ARBA" id="ARBA00022771"/>
    </source>
</evidence>
<comment type="similarity">
    <text evidence="2 11 12">Belongs to the RPAP2 family.</text>
</comment>
<evidence type="ECO:0000256" key="7">
    <source>
        <dbReference type="ARBA" id="ARBA00022912"/>
    </source>
</evidence>
<keyword evidence="8 12" id="KW-0539">Nucleus</keyword>
<dbReference type="PROSITE" id="PS51479">
    <property type="entry name" value="ZF_RTR1"/>
    <property type="match status" value="1"/>
</dbReference>
<dbReference type="GO" id="GO:0043175">
    <property type="term" value="F:RNA polymerase core enzyme binding"/>
    <property type="evidence" value="ECO:0007669"/>
    <property type="project" value="UniProtKB-UniRule"/>
</dbReference>
<evidence type="ECO:0000256" key="10">
    <source>
        <dbReference type="ARBA" id="ARBA00048336"/>
    </source>
</evidence>
<evidence type="ECO:0000256" key="1">
    <source>
        <dbReference type="ARBA" id="ARBA00004123"/>
    </source>
</evidence>
<dbReference type="GO" id="GO:0005634">
    <property type="term" value="C:nucleus"/>
    <property type="evidence" value="ECO:0007669"/>
    <property type="project" value="UniProtKB-SubCell"/>
</dbReference>
<dbReference type="Pfam" id="PF04181">
    <property type="entry name" value="RPAP2_Rtr1"/>
    <property type="match status" value="1"/>
</dbReference>
<keyword evidence="16" id="KW-1185">Reference proteome</keyword>
<accession>A0AAD5TY26</accession>
<feature type="domain" description="RTR1-type" evidence="14">
    <location>
        <begin position="71"/>
        <end position="159"/>
    </location>
</feature>
<keyword evidence="7 12" id="KW-0904">Protein phosphatase</keyword>
<keyword evidence="5 12" id="KW-0378">Hydrolase</keyword>
<evidence type="ECO:0000256" key="8">
    <source>
        <dbReference type="ARBA" id="ARBA00023242"/>
    </source>
</evidence>
<dbReference type="PANTHER" id="PTHR14732">
    <property type="entry name" value="RNA POLYMERASE II SUBUNIT B1 CTD PHOSPHATASE RPAP2-RELATED"/>
    <property type="match status" value="1"/>
</dbReference>
<evidence type="ECO:0000313" key="16">
    <source>
        <dbReference type="Proteomes" id="UP001211065"/>
    </source>
</evidence>
<evidence type="ECO:0000256" key="6">
    <source>
        <dbReference type="ARBA" id="ARBA00022833"/>
    </source>
</evidence>
<keyword evidence="4 12" id="KW-0863">Zinc-finger</keyword>
<dbReference type="InterPro" id="IPR039693">
    <property type="entry name" value="Rtr1/RPAP2"/>
</dbReference>
<comment type="function">
    <text evidence="12">Putative RNA polymerase II subunit B1 C-terminal domain (CTD) phosphatase involved in RNA polymerase II transcription regulation.</text>
</comment>
<comment type="catalytic activity">
    <reaction evidence="10 12">
        <text>O-phospho-L-threonyl-[protein] + H2O = L-threonyl-[protein] + phosphate</text>
        <dbReference type="Rhea" id="RHEA:47004"/>
        <dbReference type="Rhea" id="RHEA-COMP:11060"/>
        <dbReference type="Rhea" id="RHEA-COMP:11605"/>
        <dbReference type="ChEBI" id="CHEBI:15377"/>
        <dbReference type="ChEBI" id="CHEBI:30013"/>
        <dbReference type="ChEBI" id="CHEBI:43474"/>
        <dbReference type="ChEBI" id="CHEBI:61977"/>
        <dbReference type="EC" id="3.1.3.16"/>
    </reaction>
</comment>
<keyword evidence="3 12" id="KW-0479">Metal-binding</keyword>
<dbReference type="Proteomes" id="UP001211065">
    <property type="component" value="Unassembled WGS sequence"/>
</dbReference>
<organism evidence="15 16">
    <name type="scientific">Clydaea vesicula</name>
    <dbReference type="NCBI Taxonomy" id="447962"/>
    <lineage>
        <taxon>Eukaryota</taxon>
        <taxon>Fungi</taxon>
        <taxon>Fungi incertae sedis</taxon>
        <taxon>Chytridiomycota</taxon>
        <taxon>Chytridiomycota incertae sedis</taxon>
        <taxon>Chytridiomycetes</taxon>
        <taxon>Lobulomycetales</taxon>
        <taxon>Lobulomycetaceae</taxon>
        <taxon>Clydaea</taxon>
    </lineage>
</organism>
<name>A0AAD5TY26_9FUNG</name>
<evidence type="ECO:0000256" key="11">
    <source>
        <dbReference type="PROSITE-ProRule" id="PRU00812"/>
    </source>
</evidence>
<evidence type="ECO:0000256" key="2">
    <source>
        <dbReference type="ARBA" id="ARBA00005676"/>
    </source>
</evidence>
<evidence type="ECO:0000259" key="14">
    <source>
        <dbReference type="PROSITE" id="PS51479"/>
    </source>
</evidence>
<dbReference type="Gene3D" id="1.25.40.820">
    <property type="match status" value="1"/>
</dbReference>
<evidence type="ECO:0000313" key="15">
    <source>
        <dbReference type="EMBL" id="KAJ3215499.1"/>
    </source>
</evidence>
<evidence type="ECO:0000256" key="9">
    <source>
        <dbReference type="ARBA" id="ARBA00047761"/>
    </source>
</evidence>
<evidence type="ECO:0000256" key="3">
    <source>
        <dbReference type="ARBA" id="ARBA00022723"/>
    </source>
</evidence>
<evidence type="ECO:0000256" key="12">
    <source>
        <dbReference type="RuleBase" id="RU367080"/>
    </source>
</evidence>
<dbReference type="EMBL" id="JADGJW010000539">
    <property type="protein sequence ID" value="KAJ3215499.1"/>
    <property type="molecule type" value="Genomic_DNA"/>
</dbReference>
<protein>
    <recommendedName>
        <fullName evidence="12">RNA polymerase II subunit B1 CTD phosphatase RPAP2 homolog</fullName>
        <ecNumber evidence="12">3.1.3.16</ecNumber>
    </recommendedName>
</protein>
<dbReference type="PANTHER" id="PTHR14732:SF0">
    <property type="entry name" value="RNA POLYMERASE II SUBUNIT B1 CTD PHOSPHATASE RPAP2-RELATED"/>
    <property type="match status" value="1"/>
</dbReference>
<dbReference type="EC" id="3.1.3.16" evidence="12"/>
<feature type="compositionally biased region" description="Low complexity" evidence="13">
    <location>
        <begin position="1"/>
        <end position="14"/>
    </location>
</feature>
<sequence>MITSEINSTTISNSKRTKKRVKKKEDLKKKPVSIKETLLKESAEQKKKINALAFEKQQLLHQPTTVITMQDVACYLTPEIYDQVTIERSEADSICGYPLCKNKVKINKNKKFLLENNKVIELENIEISENKLNFCSKICFISSKFYRSQLSDEAVYVRKFETFGKVDVIPLESELSKEKSHKNVNSSELIEKDKFQSAKQCNEEETPLNDQNLVEKKSLVLEYVQDLLNQIPKPNFELIVKENEVKNDNNNFLFKTASKDGDSNNYFDSVEGFQAKAKLENIKEKEKKVKFQVKSEIERGLKKAAAEKNSSSSLKKKFELSLFGQIWTTLDRLSTKKTKLWLNNMNLGENAFFFDYEIDLIRKELFCERILKSLCFKYPEFESKIKSDALSNFFGLRKEELKYFLQVLIKL</sequence>
<proteinExistence type="inferred from homology"/>
<comment type="catalytic activity">
    <reaction evidence="9 12">
        <text>O-phospho-L-seryl-[protein] + H2O = L-seryl-[protein] + phosphate</text>
        <dbReference type="Rhea" id="RHEA:20629"/>
        <dbReference type="Rhea" id="RHEA-COMP:9863"/>
        <dbReference type="Rhea" id="RHEA-COMP:11604"/>
        <dbReference type="ChEBI" id="CHEBI:15377"/>
        <dbReference type="ChEBI" id="CHEBI:29999"/>
        <dbReference type="ChEBI" id="CHEBI:43474"/>
        <dbReference type="ChEBI" id="CHEBI:83421"/>
        <dbReference type="EC" id="3.1.3.16"/>
    </reaction>
</comment>
<evidence type="ECO:0000256" key="5">
    <source>
        <dbReference type="ARBA" id="ARBA00022801"/>
    </source>
</evidence>
<comment type="caution">
    <text evidence="15">The sequence shown here is derived from an EMBL/GenBank/DDBJ whole genome shotgun (WGS) entry which is preliminary data.</text>
</comment>
<evidence type="ECO:0000256" key="13">
    <source>
        <dbReference type="SAM" id="MobiDB-lite"/>
    </source>
</evidence>
<keyword evidence="6 12" id="KW-0862">Zinc</keyword>